<reference evidence="2" key="2">
    <citation type="submission" date="2020-06" db="EMBL/GenBank/DDBJ databases">
        <title>Helianthus annuus Genome sequencing and assembly Release 2.</title>
        <authorList>
            <person name="Gouzy J."/>
            <person name="Langlade N."/>
            <person name="Munos S."/>
        </authorList>
    </citation>
    <scope>NUCLEOTIDE SEQUENCE</scope>
    <source>
        <tissue evidence="2">Leaves</tissue>
    </source>
</reference>
<name>A0A9K3ICG9_HELAN</name>
<evidence type="ECO:0000256" key="1">
    <source>
        <dbReference type="SAM" id="MobiDB-lite"/>
    </source>
</evidence>
<proteinExistence type="predicted"/>
<reference evidence="2" key="1">
    <citation type="journal article" date="2017" name="Nature">
        <title>The sunflower genome provides insights into oil metabolism, flowering and Asterid evolution.</title>
        <authorList>
            <person name="Badouin H."/>
            <person name="Gouzy J."/>
            <person name="Grassa C.J."/>
            <person name="Murat F."/>
            <person name="Staton S.E."/>
            <person name="Cottret L."/>
            <person name="Lelandais-Briere C."/>
            <person name="Owens G.L."/>
            <person name="Carrere S."/>
            <person name="Mayjonade B."/>
            <person name="Legrand L."/>
            <person name="Gill N."/>
            <person name="Kane N.C."/>
            <person name="Bowers J.E."/>
            <person name="Hubner S."/>
            <person name="Bellec A."/>
            <person name="Berard A."/>
            <person name="Berges H."/>
            <person name="Blanchet N."/>
            <person name="Boniface M.C."/>
            <person name="Brunel D."/>
            <person name="Catrice O."/>
            <person name="Chaidir N."/>
            <person name="Claudel C."/>
            <person name="Donnadieu C."/>
            <person name="Faraut T."/>
            <person name="Fievet G."/>
            <person name="Helmstetter N."/>
            <person name="King M."/>
            <person name="Knapp S.J."/>
            <person name="Lai Z."/>
            <person name="Le Paslier M.C."/>
            <person name="Lippi Y."/>
            <person name="Lorenzon L."/>
            <person name="Mandel J.R."/>
            <person name="Marage G."/>
            <person name="Marchand G."/>
            <person name="Marquand E."/>
            <person name="Bret-Mestries E."/>
            <person name="Morien E."/>
            <person name="Nambeesan S."/>
            <person name="Nguyen T."/>
            <person name="Pegot-Espagnet P."/>
            <person name="Pouilly N."/>
            <person name="Raftis F."/>
            <person name="Sallet E."/>
            <person name="Schiex T."/>
            <person name="Thomas J."/>
            <person name="Vandecasteele C."/>
            <person name="Vares D."/>
            <person name="Vear F."/>
            <person name="Vautrin S."/>
            <person name="Crespi M."/>
            <person name="Mangin B."/>
            <person name="Burke J.M."/>
            <person name="Salse J."/>
            <person name="Munos S."/>
            <person name="Vincourt P."/>
            <person name="Rieseberg L.H."/>
            <person name="Langlade N.B."/>
        </authorList>
    </citation>
    <scope>NUCLEOTIDE SEQUENCE</scope>
    <source>
        <tissue evidence="2">Leaves</tissue>
    </source>
</reference>
<organism evidence="2 3">
    <name type="scientific">Helianthus annuus</name>
    <name type="common">Common sunflower</name>
    <dbReference type="NCBI Taxonomy" id="4232"/>
    <lineage>
        <taxon>Eukaryota</taxon>
        <taxon>Viridiplantae</taxon>
        <taxon>Streptophyta</taxon>
        <taxon>Embryophyta</taxon>
        <taxon>Tracheophyta</taxon>
        <taxon>Spermatophyta</taxon>
        <taxon>Magnoliopsida</taxon>
        <taxon>eudicotyledons</taxon>
        <taxon>Gunneridae</taxon>
        <taxon>Pentapetalae</taxon>
        <taxon>asterids</taxon>
        <taxon>campanulids</taxon>
        <taxon>Asterales</taxon>
        <taxon>Asteraceae</taxon>
        <taxon>Asteroideae</taxon>
        <taxon>Heliantheae alliance</taxon>
        <taxon>Heliantheae</taxon>
        <taxon>Helianthus</taxon>
    </lineage>
</organism>
<evidence type="ECO:0000313" key="3">
    <source>
        <dbReference type="Proteomes" id="UP000215914"/>
    </source>
</evidence>
<comment type="caution">
    <text evidence="2">The sequence shown here is derived from an EMBL/GenBank/DDBJ whole genome shotgun (WGS) entry which is preliminary data.</text>
</comment>
<sequence>MAKSAQDAQARSLLSMKSTDTRTCSRRLKRKVERAQEGFHRLSTNHICRSALRPARHTTSRHLTLDTVSRRHLLRYRLATSDGHCCTS</sequence>
<dbReference type="Gramene" id="mRNA:HanXRQr2_Chr08g0325151">
    <property type="protein sequence ID" value="CDS:HanXRQr2_Chr08g0325151.1"/>
    <property type="gene ID" value="HanXRQr2_Chr08g0325151"/>
</dbReference>
<feature type="region of interest" description="Disordered" evidence="1">
    <location>
        <begin position="1"/>
        <end position="27"/>
    </location>
</feature>
<dbReference type="Proteomes" id="UP000215914">
    <property type="component" value="Unassembled WGS sequence"/>
</dbReference>
<gene>
    <name evidence="2" type="ORF">HanXRQr2_Chr08g0325151</name>
</gene>
<protein>
    <submittedName>
        <fullName evidence="2">Uncharacterized protein</fullName>
    </submittedName>
</protein>
<dbReference type="EMBL" id="MNCJ02000323">
    <property type="protein sequence ID" value="KAF5794173.1"/>
    <property type="molecule type" value="Genomic_DNA"/>
</dbReference>
<accession>A0A9K3ICG9</accession>
<evidence type="ECO:0000313" key="2">
    <source>
        <dbReference type="EMBL" id="KAF5794173.1"/>
    </source>
</evidence>
<keyword evidence="3" id="KW-1185">Reference proteome</keyword>
<dbReference type="AlphaFoldDB" id="A0A9K3ICG9"/>